<evidence type="ECO:0000313" key="2">
    <source>
        <dbReference type="EMBL" id="KZT35673.1"/>
    </source>
</evidence>
<dbReference type="Gene3D" id="3.40.50.1110">
    <property type="entry name" value="SGNH hydrolase"/>
    <property type="match status" value="1"/>
</dbReference>
<dbReference type="SUPFAM" id="SSF52266">
    <property type="entry name" value="SGNH hydrolase"/>
    <property type="match status" value="1"/>
</dbReference>
<dbReference type="OrthoDB" id="1600564at2759"/>
<dbReference type="InterPro" id="IPR036514">
    <property type="entry name" value="SGNH_hydro_sf"/>
</dbReference>
<evidence type="ECO:0000256" key="1">
    <source>
        <dbReference type="ARBA" id="ARBA00022801"/>
    </source>
</evidence>
<sequence length="287" mass="32609">MSSSPEVPFRNVIRKCWKGFNETRHLVIFGDSYSDVGFDACGYDIDEVTEDNPLGVEWPGNPFCELNQPNWVGYVAHDRKESDNPLLVFDYAVGGHTVQGVINQVNDYFIPNQESIQWYPNDTLFVTWVGINDVGSFVDPERAIRELISLQKDLYALGARNFLFIDVPPIDRSPAGLDLDMTPDRYEEWNSTLSTTLLKFSQEHDEATVLLFSAWDTFTKILDDPAHYGMDDEDEHVTGRRIWFDDLHPSTWVHKVLSGEIMSFLHSHTPLANESEGEREGVDASGS</sequence>
<accession>A0A166AU00</accession>
<dbReference type="CDD" id="cd01846">
    <property type="entry name" value="fatty_acyltransferase_like"/>
    <property type="match status" value="1"/>
</dbReference>
<dbReference type="Pfam" id="PF00657">
    <property type="entry name" value="Lipase_GDSL"/>
    <property type="match status" value="1"/>
</dbReference>
<dbReference type="InterPro" id="IPR051058">
    <property type="entry name" value="GDSL_Est/Lipase"/>
</dbReference>
<keyword evidence="3" id="KW-1185">Reference proteome</keyword>
<dbReference type="EMBL" id="KV428131">
    <property type="protein sequence ID" value="KZT35673.1"/>
    <property type="molecule type" value="Genomic_DNA"/>
</dbReference>
<name>A0A166AU00_9AGAM</name>
<reference evidence="2 3" key="1">
    <citation type="journal article" date="2016" name="Mol. Biol. Evol.">
        <title>Comparative Genomics of Early-Diverging Mushroom-Forming Fungi Provides Insights into the Origins of Lignocellulose Decay Capabilities.</title>
        <authorList>
            <person name="Nagy L.G."/>
            <person name="Riley R."/>
            <person name="Tritt A."/>
            <person name="Adam C."/>
            <person name="Daum C."/>
            <person name="Floudas D."/>
            <person name="Sun H."/>
            <person name="Yadav J.S."/>
            <person name="Pangilinan J."/>
            <person name="Larsson K.H."/>
            <person name="Matsuura K."/>
            <person name="Barry K."/>
            <person name="Labutti K."/>
            <person name="Kuo R."/>
            <person name="Ohm R.A."/>
            <person name="Bhattacharya S.S."/>
            <person name="Shirouzu T."/>
            <person name="Yoshinaga Y."/>
            <person name="Martin F.M."/>
            <person name="Grigoriev I.V."/>
            <person name="Hibbett D.S."/>
        </authorList>
    </citation>
    <scope>NUCLEOTIDE SEQUENCE [LARGE SCALE GENOMIC DNA]</scope>
    <source>
        <strain evidence="2 3">HHB10207 ss-3</strain>
    </source>
</reference>
<evidence type="ECO:0000313" key="3">
    <source>
        <dbReference type="Proteomes" id="UP000076798"/>
    </source>
</evidence>
<proteinExistence type="predicted"/>
<dbReference type="PANTHER" id="PTHR45648:SF22">
    <property type="entry name" value="GDSL LIPASE_ACYLHYDROLASE FAMILY PROTEIN (AFU_ORTHOLOGUE AFUA_4G14700)"/>
    <property type="match status" value="1"/>
</dbReference>
<dbReference type="STRING" id="1314776.A0A166AU00"/>
<dbReference type="GO" id="GO:0016788">
    <property type="term" value="F:hydrolase activity, acting on ester bonds"/>
    <property type="evidence" value="ECO:0007669"/>
    <property type="project" value="InterPro"/>
</dbReference>
<dbReference type="InterPro" id="IPR001087">
    <property type="entry name" value="GDSL"/>
</dbReference>
<dbReference type="PANTHER" id="PTHR45648">
    <property type="entry name" value="GDSL LIPASE/ACYLHYDROLASE FAMILY PROTEIN (AFU_ORTHOLOGUE AFUA_4G14700)"/>
    <property type="match status" value="1"/>
</dbReference>
<dbReference type="AlphaFoldDB" id="A0A166AU00"/>
<organism evidence="2 3">
    <name type="scientific">Sistotremastrum suecicum HHB10207 ss-3</name>
    <dbReference type="NCBI Taxonomy" id="1314776"/>
    <lineage>
        <taxon>Eukaryota</taxon>
        <taxon>Fungi</taxon>
        <taxon>Dikarya</taxon>
        <taxon>Basidiomycota</taxon>
        <taxon>Agaricomycotina</taxon>
        <taxon>Agaricomycetes</taxon>
        <taxon>Sistotremastrales</taxon>
        <taxon>Sistotremastraceae</taxon>
        <taxon>Sistotremastrum</taxon>
    </lineage>
</organism>
<protein>
    <recommendedName>
        <fullName evidence="4">Carbohydrate esterase family 16 protein</fullName>
    </recommendedName>
</protein>
<dbReference type="Proteomes" id="UP000076798">
    <property type="component" value="Unassembled WGS sequence"/>
</dbReference>
<gene>
    <name evidence="2" type="ORF">SISSUDRAFT_1130911</name>
</gene>
<evidence type="ECO:0008006" key="4">
    <source>
        <dbReference type="Google" id="ProtNLM"/>
    </source>
</evidence>
<keyword evidence="1" id="KW-0378">Hydrolase</keyword>